<dbReference type="EMBL" id="CP036261">
    <property type="protein sequence ID" value="QDS90404.1"/>
    <property type="molecule type" value="Genomic_DNA"/>
</dbReference>
<evidence type="ECO:0000313" key="1">
    <source>
        <dbReference type="EMBL" id="QDS90404.1"/>
    </source>
</evidence>
<protein>
    <recommendedName>
        <fullName evidence="3">SnoaL-like domain protein</fullName>
    </recommendedName>
</protein>
<dbReference type="Proteomes" id="UP000319557">
    <property type="component" value="Chromosome"/>
</dbReference>
<organism evidence="1 2">
    <name type="scientific">Rosistilla ulvae</name>
    <dbReference type="NCBI Taxonomy" id="1930277"/>
    <lineage>
        <taxon>Bacteria</taxon>
        <taxon>Pseudomonadati</taxon>
        <taxon>Planctomycetota</taxon>
        <taxon>Planctomycetia</taxon>
        <taxon>Pirellulales</taxon>
        <taxon>Pirellulaceae</taxon>
        <taxon>Rosistilla</taxon>
    </lineage>
</organism>
<sequence length="132" mass="15030">MTDAATPKSELLEMQRTFVKRCAKGEFLEVMEDYYADDAYQIEGDGSRREGKSNMIAFEKQFLTQVKQFHGVDIGSIAVASDDGDGNGVTMAEYTIKADMIDGSKFWPEQVQVSTWKNRKIVALRFYYDPNF</sequence>
<reference evidence="1 2" key="1">
    <citation type="submission" date="2019-02" db="EMBL/GenBank/DDBJ databases">
        <title>Deep-cultivation of Planctomycetes and their phenomic and genomic characterization uncovers novel biology.</title>
        <authorList>
            <person name="Wiegand S."/>
            <person name="Jogler M."/>
            <person name="Boedeker C."/>
            <person name="Pinto D."/>
            <person name="Vollmers J."/>
            <person name="Rivas-Marin E."/>
            <person name="Kohn T."/>
            <person name="Peeters S.H."/>
            <person name="Heuer A."/>
            <person name="Rast P."/>
            <person name="Oberbeckmann S."/>
            <person name="Bunk B."/>
            <person name="Jeske O."/>
            <person name="Meyerdierks A."/>
            <person name="Storesund J.E."/>
            <person name="Kallscheuer N."/>
            <person name="Luecker S."/>
            <person name="Lage O.M."/>
            <person name="Pohl T."/>
            <person name="Merkel B.J."/>
            <person name="Hornburger P."/>
            <person name="Mueller R.-W."/>
            <person name="Bruemmer F."/>
            <person name="Labrenz M."/>
            <person name="Spormann A.M."/>
            <person name="Op den Camp H."/>
            <person name="Overmann J."/>
            <person name="Amann R."/>
            <person name="Jetten M.S.M."/>
            <person name="Mascher T."/>
            <person name="Medema M.H."/>
            <person name="Devos D.P."/>
            <person name="Kaster A.-K."/>
            <person name="Ovreas L."/>
            <person name="Rohde M."/>
            <person name="Galperin M.Y."/>
            <person name="Jogler C."/>
        </authorList>
    </citation>
    <scope>NUCLEOTIDE SEQUENCE [LARGE SCALE GENOMIC DNA]</scope>
    <source>
        <strain evidence="1 2">EC9</strain>
    </source>
</reference>
<evidence type="ECO:0008006" key="3">
    <source>
        <dbReference type="Google" id="ProtNLM"/>
    </source>
</evidence>
<dbReference type="OrthoDB" id="3681559at2"/>
<name>A0A517M698_9BACT</name>
<evidence type="ECO:0000313" key="2">
    <source>
        <dbReference type="Proteomes" id="UP000319557"/>
    </source>
</evidence>
<dbReference type="AlphaFoldDB" id="A0A517M698"/>
<keyword evidence="2" id="KW-1185">Reference proteome</keyword>
<dbReference type="Gene3D" id="3.10.450.50">
    <property type="match status" value="1"/>
</dbReference>
<accession>A0A517M698</accession>
<dbReference type="RefSeq" id="WP_145348225.1">
    <property type="nucleotide sequence ID" value="NZ_CP036261.1"/>
</dbReference>
<dbReference type="KEGG" id="ruv:EC9_46120"/>
<gene>
    <name evidence="1" type="ORF">EC9_46120</name>
</gene>
<dbReference type="SUPFAM" id="SSF54427">
    <property type="entry name" value="NTF2-like"/>
    <property type="match status" value="1"/>
</dbReference>
<dbReference type="InterPro" id="IPR032710">
    <property type="entry name" value="NTF2-like_dom_sf"/>
</dbReference>
<proteinExistence type="predicted"/>